<reference evidence="3" key="1">
    <citation type="journal article" date="2019" name="Int. J. Syst. Evol. Microbiol.">
        <title>The Global Catalogue of Microorganisms (GCM) 10K type strain sequencing project: providing services to taxonomists for standard genome sequencing and annotation.</title>
        <authorList>
            <consortium name="The Broad Institute Genomics Platform"/>
            <consortium name="The Broad Institute Genome Sequencing Center for Infectious Disease"/>
            <person name="Wu L."/>
            <person name="Ma J."/>
        </authorList>
    </citation>
    <scope>NUCLEOTIDE SEQUENCE [LARGE SCALE GENOMIC DNA]</scope>
    <source>
        <strain evidence="3">JCM 9731</strain>
    </source>
</reference>
<proteinExistence type="predicted"/>
<accession>A0ABP3FJA2</accession>
<gene>
    <name evidence="2" type="ORF">GCM10008967_07230</name>
</gene>
<dbReference type="RefSeq" id="WP_343796461.1">
    <property type="nucleotide sequence ID" value="NZ_BAAADJ010000006.1"/>
</dbReference>
<evidence type="ECO:0000313" key="2">
    <source>
        <dbReference type="EMBL" id="GAA0319256.1"/>
    </source>
</evidence>
<dbReference type="Proteomes" id="UP001500782">
    <property type="component" value="Unassembled WGS sequence"/>
</dbReference>
<dbReference type="EMBL" id="BAAADJ010000006">
    <property type="protein sequence ID" value="GAA0319256.1"/>
    <property type="molecule type" value="Genomic_DNA"/>
</dbReference>
<evidence type="ECO:0000313" key="3">
    <source>
        <dbReference type="Proteomes" id="UP001500782"/>
    </source>
</evidence>
<protein>
    <submittedName>
        <fullName evidence="2">Glycosyltransferase family 2 protein</fullName>
    </submittedName>
</protein>
<dbReference type="InterPro" id="IPR029044">
    <property type="entry name" value="Nucleotide-diphossugar_trans"/>
</dbReference>
<dbReference type="InterPro" id="IPR001173">
    <property type="entry name" value="Glyco_trans_2-like"/>
</dbReference>
<sequence length="288" mass="34267">MADLTAIILTKNEELNIKECINSIKAITKRIIVIDSFSNDRTVEIAKELGADVYQNRFINYSKQFKYGLYNTAINTKWVLRIDADERLTKESAEEIETLTKLHTDDDVNGLILRFKVQFMGRYLKYGGVYPFRKLLVFKHGIGDIEDRNMDEHIVLSKGRAIELKNDSLHYDFKNLTYWIAKHNWYASREVKDYFESRYESDEKGDLDRKAKIKRIIKFKIYYKLPMGLRNLLYFIYRYVFKLGFLDGKEGFIYNFLQAYWYRFLVDAKIYEHEKMGGEFEKTGELNV</sequence>
<dbReference type="PANTHER" id="PTHR43630:SF2">
    <property type="entry name" value="GLYCOSYLTRANSFERASE"/>
    <property type="match status" value="1"/>
</dbReference>
<feature type="domain" description="Glycosyltransferase 2-like" evidence="1">
    <location>
        <begin position="6"/>
        <end position="113"/>
    </location>
</feature>
<dbReference type="CDD" id="cd02511">
    <property type="entry name" value="Beta4Glucosyltransferase"/>
    <property type="match status" value="1"/>
</dbReference>
<dbReference type="PANTHER" id="PTHR43630">
    <property type="entry name" value="POLY-BETA-1,6-N-ACETYL-D-GLUCOSAMINE SYNTHASE"/>
    <property type="match status" value="1"/>
</dbReference>
<keyword evidence="3" id="KW-1185">Reference proteome</keyword>
<name>A0ABP3FJA2_9BACI</name>
<organism evidence="2 3">
    <name type="scientific">Bacillus carboniphilus</name>
    <dbReference type="NCBI Taxonomy" id="86663"/>
    <lineage>
        <taxon>Bacteria</taxon>
        <taxon>Bacillati</taxon>
        <taxon>Bacillota</taxon>
        <taxon>Bacilli</taxon>
        <taxon>Bacillales</taxon>
        <taxon>Bacillaceae</taxon>
        <taxon>Bacillus</taxon>
    </lineage>
</organism>
<comment type="caution">
    <text evidence="2">The sequence shown here is derived from an EMBL/GenBank/DDBJ whole genome shotgun (WGS) entry which is preliminary data.</text>
</comment>
<dbReference type="SUPFAM" id="SSF53448">
    <property type="entry name" value="Nucleotide-diphospho-sugar transferases"/>
    <property type="match status" value="1"/>
</dbReference>
<evidence type="ECO:0000259" key="1">
    <source>
        <dbReference type="Pfam" id="PF00535"/>
    </source>
</evidence>
<dbReference type="Gene3D" id="3.90.550.10">
    <property type="entry name" value="Spore Coat Polysaccharide Biosynthesis Protein SpsA, Chain A"/>
    <property type="match status" value="1"/>
</dbReference>
<dbReference type="Pfam" id="PF00535">
    <property type="entry name" value="Glycos_transf_2"/>
    <property type="match status" value="1"/>
</dbReference>